<dbReference type="EMBL" id="WHWC01000012">
    <property type="protein sequence ID" value="KAG8371794.1"/>
    <property type="molecule type" value="Genomic_DNA"/>
</dbReference>
<evidence type="ECO:0000256" key="2">
    <source>
        <dbReference type="ARBA" id="ARBA00022801"/>
    </source>
</evidence>
<evidence type="ECO:0000313" key="8">
    <source>
        <dbReference type="Proteomes" id="UP000826271"/>
    </source>
</evidence>
<comment type="similarity">
    <text evidence="1">Belongs to the patatin family.</text>
</comment>
<dbReference type="Gene3D" id="3.40.1090.10">
    <property type="entry name" value="Cytosolic phospholipase A2 catalytic domain"/>
    <property type="match status" value="1"/>
</dbReference>
<evidence type="ECO:0000256" key="4">
    <source>
        <dbReference type="ARBA" id="ARBA00023098"/>
    </source>
</evidence>
<dbReference type="GO" id="GO:0016042">
    <property type="term" value="P:lipid catabolic process"/>
    <property type="evidence" value="ECO:0007669"/>
    <property type="project" value="UniProtKB-KW"/>
</dbReference>
<evidence type="ECO:0000256" key="1">
    <source>
        <dbReference type="ARBA" id="ARBA00010240"/>
    </source>
</evidence>
<dbReference type="GO" id="GO:0016787">
    <property type="term" value="F:hydrolase activity"/>
    <property type="evidence" value="ECO:0007669"/>
    <property type="project" value="UniProtKB-KW"/>
</dbReference>
<dbReference type="PROSITE" id="PS51635">
    <property type="entry name" value="PNPLA"/>
    <property type="match status" value="1"/>
</dbReference>
<dbReference type="AlphaFoldDB" id="A0AAV6WVJ2"/>
<keyword evidence="2" id="KW-0378">Hydrolase</keyword>
<sequence length="316" mass="33558">MTTPSMLELRSSNMVVDNDKHSNTDDIQKLMTYEIFSILENNFLFGGDDHAKLSLINNQQHGKVRILSIDDGGSTDGVLSAKTLLHLQSILRTKSGNPTAHISDFFDVVTGAGTGGVLAGLLFTRAEHGGPPMFTADESLKFMVENGSRLTNYSRSGSVFRRTSSKAAKELKKVFGDHLTLKDAVKAVLIPCYDLRTGAPFLFSRADALEMDGCDFSMADVCGATVADRAVELKSTDGRTKIVAVGGGGGGVGMMNNPTAAAITHVLNNKQEFPVCEGVEDLLVVSLGNGVSHSSKSFLKIAADGAADMVLLLDIA</sequence>
<reference evidence="7" key="1">
    <citation type="submission" date="2019-10" db="EMBL/GenBank/DDBJ databases">
        <authorList>
            <person name="Zhang R."/>
            <person name="Pan Y."/>
            <person name="Wang J."/>
            <person name="Ma R."/>
            <person name="Yu S."/>
        </authorList>
    </citation>
    <scope>NUCLEOTIDE SEQUENCE</scope>
    <source>
        <strain evidence="7">LA-IB0</strain>
        <tissue evidence="7">Leaf</tissue>
    </source>
</reference>
<dbReference type="InterPro" id="IPR016035">
    <property type="entry name" value="Acyl_Trfase/lysoPLipase"/>
</dbReference>
<dbReference type="SUPFAM" id="SSF52151">
    <property type="entry name" value="FabD/lysophospholipase-like"/>
    <property type="match status" value="1"/>
</dbReference>
<feature type="domain" description="PNPLA" evidence="6">
    <location>
        <begin position="68"/>
        <end position="263"/>
    </location>
</feature>
<evidence type="ECO:0000256" key="5">
    <source>
        <dbReference type="PROSITE-ProRule" id="PRU01161"/>
    </source>
</evidence>
<evidence type="ECO:0000313" key="7">
    <source>
        <dbReference type="EMBL" id="KAG8371794.1"/>
    </source>
</evidence>
<keyword evidence="4" id="KW-0443">Lipid metabolism</keyword>
<name>A0AAV6WVJ2_9LAMI</name>
<protein>
    <recommendedName>
        <fullName evidence="6">PNPLA domain-containing protein</fullName>
    </recommendedName>
</protein>
<organism evidence="7 8">
    <name type="scientific">Buddleja alternifolia</name>
    <dbReference type="NCBI Taxonomy" id="168488"/>
    <lineage>
        <taxon>Eukaryota</taxon>
        <taxon>Viridiplantae</taxon>
        <taxon>Streptophyta</taxon>
        <taxon>Embryophyta</taxon>
        <taxon>Tracheophyta</taxon>
        <taxon>Spermatophyta</taxon>
        <taxon>Magnoliopsida</taxon>
        <taxon>eudicotyledons</taxon>
        <taxon>Gunneridae</taxon>
        <taxon>Pentapetalae</taxon>
        <taxon>asterids</taxon>
        <taxon>lamiids</taxon>
        <taxon>Lamiales</taxon>
        <taxon>Scrophulariaceae</taxon>
        <taxon>Buddlejeae</taxon>
        <taxon>Buddleja</taxon>
    </lineage>
</organism>
<proteinExistence type="inferred from homology"/>
<dbReference type="Proteomes" id="UP000826271">
    <property type="component" value="Unassembled WGS sequence"/>
</dbReference>
<keyword evidence="3" id="KW-0442">Lipid degradation</keyword>
<keyword evidence="8" id="KW-1185">Reference proteome</keyword>
<evidence type="ECO:0000256" key="3">
    <source>
        <dbReference type="ARBA" id="ARBA00022963"/>
    </source>
</evidence>
<gene>
    <name evidence="7" type="ORF">BUALT_Bualt12G0000200</name>
</gene>
<accession>A0AAV6WVJ2</accession>
<comment type="caution">
    <text evidence="5">Lacks conserved residue(s) required for the propagation of feature annotation.</text>
</comment>
<dbReference type="InterPro" id="IPR002641">
    <property type="entry name" value="PNPLA_dom"/>
</dbReference>
<evidence type="ECO:0000259" key="6">
    <source>
        <dbReference type="PROSITE" id="PS51635"/>
    </source>
</evidence>
<comment type="caution">
    <text evidence="7">The sequence shown here is derived from an EMBL/GenBank/DDBJ whole genome shotgun (WGS) entry which is preliminary data.</text>
</comment>
<dbReference type="PANTHER" id="PTHR32241:SF12">
    <property type="entry name" value="OS03G0784100 PROTEIN"/>
    <property type="match status" value="1"/>
</dbReference>
<dbReference type="PANTHER" id="PTHR32241">
    <property type="entry name" value="PATATIN-LIKE PROTEIN 6"/>
    <property type="match status" value="1"/>
</dbReference>